<comment type="caution">
    <text evidence="2">The sequence shown here is derived from an EMBL/GenBank/DDBJ whole genome shotgun (WGS) entry which is preliminary data.</text>
</comment>
<accession>A0A9P4XKW8</accession>
<feature type="region of interest" description="Disordered" evidence="1">
    <location>
        <begin position="80"/>
        <end position="118"/>
    </location>
</feature>
<protein>
    <submittedName>
        <fullName evidence="2">Uncharacterized protein</fullName>
    </submittedName>
</protein>
<dbReference type="EMBL" id="QLNT01000002">
    <property type="protein sequence ID" value="KAF3075981.1"/>
    <property type="molecule type" value="Genomic_DNA"/>
</dbReference>
<dbReference type="AlphaFoldDB" id="A0A9P4XKW8"/>
<name>A0A9P4XKW8_9HYPO</name>
<gene>
    <name evidence="2" type="ORF">CFAM422_001199</name>
</gene>
<keyword evidence="3" id="KW-1185">Reference proteome</keyword>
<sequence length="156" mass="17157">MELQLELEMELGSTRDDKEKMGSLKGAQSRIALVWHGKVWHGMAWYGMAWHGMGTCVKVITTLELPSPVRPSLLALHLPQGASPAPVRQKQRRRSAAAKSNQRQKASDEPLLLGESRLRQPAKRVESPAIAVLTTDRCSVFGSGSALTWMASLCHC</sequence>
<organism evidence="2 3">
    <name type="scientific">Trichoderma lentiforme</name>
    <dbReference type="NCBI Taxonomy" id="1567552"/>
    <lineage>
        <taxon>Eukaryota</taxon>
        <taxon>Fungi</taxon>
        <taxon>Dikarya</taxon>
        <taxon>Ascomycota</taxon>
        <taxon>Pezizomycotina</taxon>
        <taxon>Sordariomycetes</taxon>
        <taxon>Hypocreomycetidae</taxon>
        <taxon>Hypocreales</taxon>
        <taxon>Hypocreaceae</taxon>
        <taxon>Trichoderma</taxon>
    </lineage>
</organism>
<proteinExistence type="predicted"/>
<evidence type="ECO:0000313" key="3">
    <source>
        <dbReference type="Proteomes" id="UP000801864"/>
    </source>
</evidence>
<evidence type="ECO:0000256" key="1">
    <source>
        <dbReference type="SAM" id="MobiDB-lite"/>
    </source>
</evidence>
<evidence type="ECO:0000313" key="2">
    <source>
        <dbReference type="EMBL" id="KAF3075981.1"/>
    </source>
</evidence>
<dbReference type="Proteomes" id="UP000801864">
    <property type="component" value="Unassembled WGS sequence"/>
</dbReference>
<reference evidence="2 3" key="1">
    <citation type="submission" date="2018-06" db="EMBL/GenBank/DDBJ databases">
        <title>Genome analysis of cellulolytic fungus Trichoderma lentiforme CFAM-422.</title>
        <authorList>
            <person name="Steindorff A.S."/>
            <person name="Formighieri E.F."/>
            <person name="Midorikawa G.E.O."/>
            <person name="Tamietti M.S."/>
            <person name="Ramos E.Z."/>
            <person name="Silva A.S."/>
            <person name="Bon E.P.S."/>
            <person name="Mendes T.D."/>
            <person name="Damaso M.C.T."/>
            <person name="Favaro L.C.L."/>
        </authorList>
    </citation>
    <scope>NUCLEOTIDE SEQUENCE [LARGE SCALE GENOMIC DNA]</scope>
    <source>
        <strain evidence="2 3">CFAM-422</strain>
    </source>
</reference>